<name>A0A2S2Q4S4_9HEMI</name>
<organism evidence="2">
    <name type="scientific">Sipha flava</name>
    <name type="common">yellow sugarcane aphid</name>
    <dbReference type="NCBI Taxonomy" id="143950"/>
    <lineage>
        <taxon>Eukaryota</taxon>
        <taxon>Metazoa</taxon>
        <taxon>Ecdysozoa</taxon>
        <taxon>Arthropoda</taxon>
        <taxon>Hexapoda</taxon>
        <taxon>Insecta</taxon>
        <taxon>Pterygota</taxon>
        <taxon>Neoptera</taxon>
        <taxon>Paraneoptera</taxon>
        <taxon>Hemiptera</taxon>
        <taxon>Sternorrhyncha</taxon>
        <taxon>Aphidomorpha</taxon>
        <taxon>Aphidoidea</taxon>
        <taxon>Aphididae</taxon>
        <taxon>Sipha</taxon>
    </lineage>
</organism>
<reference evidence="2" key="1">
    <citation type="submission" date="2018-04" db="EMBL/GenBank/DDBJ databases">
        <title>Transcriptome assembly of Sipha flava.</title>
        <authorList>
            <person name="Scully E.D."/>
            <person name="Geib S.M."/>
            <person name="Palmer N.A."/>
            <person name="Koch K."/>
            <person name="Bradshaw J."/>
            <person name="Heng-Moss T."/>
            <person name="Sarath G."/>
        </authorList>
    </citation>
    <scope>NUCLEOTIDE SEQUENCE</scope>
</reference>
<evidence type="ECO:0000256" key="1">
    <source>
        <dbReference type="SAM" id="MobiDB-lite"/>
    </source>
</evidence>
<gene>
    <name evidence="2" type="ORF">g.129535</name>
</gene>
<accession>A0A2S2Q4S4</accession>
<evidence type="ECO:0000313" key="2">
    <source>
        <dbReference type="EMBL" id="MBY72737.1"/>
    </source>
</evidence>
<protein>
    <submittedName>
        <fullName evidence="2">Uncharacterized protein</fullName>
    </submittedName>
</protein>
<feature type="region of interest" description="Disordered" evidence="1">
    <location>
        <begin position="105"/>
        <end position="124"/>
    </location>
</feature>
<dbReference type="EMBL" id="GGMS01003534">
    <property type="protein sequence ID" value="MBY72737.1"/>
    <property type="molecule type" value="Transcribed_RNA"/>
</dbReference>
<proteinExistence type="predicted"/>
<dbReference type="AlphaFoldDB" id="A0A2S2Q4S4"/>
<sequence>MVAWALGMGRVCLFANTVTRSHTHTHTHTHECWWYNPHDRTTHTLRLLLLCATTALTRILIGHGVPGRTRNDQRRRRFLLSFKRSGSSLIKSFSYRPAYARRRPYARDRLGTHSPQPPTNESIL</sequence>